<dbReference type="Proteomes" id="UP000276417">
    <property type="component" value="Plasmid unnamed3"/>
</dbReference>
<name>A0A3G8YN33_9DEIO</name>
<dbReference type="InterPro" id="IPR014737">
    <property type="entry name" value="Transposase_Tn5-like_C"/>
</dbReference>
<gene>
    <name evidence="3" type="ORF">EHF33_13960</name>
    <name evidence="4" type="ORF">EHF33_14955</name>
    <name evidence="5" type="ORF">EHF33_20145</name>
</gene>
<evidence type="ECO:0000313" key="5">
    <source>
        <dbReference type="EMBL" id="AZI45223.1"/>
    </source>
</evidence>
<dbReference type="RefSeq" id="WP_124873284.1">
    <property type="nucleotide sequence ID" value="NZ_CP034184.1"/>
</dbReference>
<dbReference type="KEGG" id="dph:EHF33_20145"/>
<dbReference type="GO" id="GO:0004803">
    <property type="term" value="F:transposase activity"/>
    <property type="evidence" value="ECO:0007669"/>
    <property type="project" value="InterPro"/>
</dbReference>
<dbReference type="NCBIfam" id="NF033590">
    <property type="entry name" value="transpos_IS4_3"/>
    <property type="match status" value="1"/>
</dbReference>
<protein>
    <submittedName>
        <fullName evidence="3">IS4 family transposase</fullName>
    </submittedName>
</protein>
<dbReference type="OrthoDB" id="139608at2"/>
<dbReference type="InterPro" id="IPR038215">
    <property type="entry name" value="TN5-like_N_sf"/>
</dbReference>
<dbReference type="Pfam" id="PF01609">
    <property type="entry name" value="DDE_Tnp_1"/>
    <property type="match status" value="1"/>
</dbReference>
<dbReference type="GO" id="GO:0003677">
    <property type="term" value="F:DNA binding"/>
    <property type="evidence" value="ECO:0007669"/>
    <property type="project" value="InterPro"/>
</dbReference>
<evidence type="ECO:0000259" key="2">
    <source>
        <dbReference type="Pfam" id="PF14706"/>
    </source>
</evidence>
<organism evidence="3 6">
    <name type="scientific">Deinococcus psychrotolerans</name>
    <dbReference type="NCBI Taxonomy" id="2489213"/>
    <lineage>
        <taxon>Bacteria</taxon>
        <taxon>Thermotogati</taxon>
        <taxon>Deinococcota</taxon>
        <taxon>Deinococci</taxon>
        <taxon>Deinococcales</taxon>
        <taxon>Deinococcaceae</taxon>
        <taxon>Deinococcus</taxon>
    </lineage>
</organism>
<dbReference type="Proteomes" id="UP000276417">
    <property type="component" value="Chromosome 2"/>
</dbReference>
<dbReference type="KEGG" id="dph:EHF33_13960"/>
<dbReference type="AlphaFoldDB" id="A0A3G8YN33"/>
<evidence type="ECO:0000313" key="3">
    <source>
        <dbReference type="EMBL" id="AZI44024.1"/>
    </source>
</evidence>
<feature type="domain" description="Transposase IS4-like" evidence="1">
    <location>
        <begin position="191"/>
        <end position="365"/>
    </location>
</feature>
<proteinExistence type="predicted"/>
<dbReference type="GO" id="GO:0006313">
    <property type="term" value="P:DNA transposition"/>
    <property type="evidence" value="ECO:0007669"/>
    <property type="project" value="InterPro"/>
</dbReference>
<evidence type="ECO:0000259" key="1">
    <source>
        <dbReference type="Pfam" id="PF01609"/>
    </source>
</evidence>
<sequence>MDTNWLDARQWAEEQWSSLDLGDRRRTKRAVSLGAALARFPEGSLPQQCGCWSDVKAAYRLLDEERLSHELLSAVHWQHTRRAAQSALPVLFIQDTTELDFSPHVATTGLGHIGDTRGRGFLMHSALAVTPTSSGASVLGLAWQHVWTRTERHKGHETRTERAGRHTEYDVWADTVQAIGGVPPGCTWISVGDRGSDVFSYLRIARSLQWQVVMRVAQNRCVETNEGSQRLMEWMRAKPPVTTTLLKYRDPKTHVVTPVQLGIAFDTCQLCAPRNGPERGFPAQRVWCVRAFDLATSGDAVEWLLVSTLPCLTVEAALERLSWYSLRWNIEEYHKCLKSGCRMEARQLRSGKRLHRLLGFLAIVAVRLLWLRNASREDGDQLARQLIPEPLCRVVAYRLHQPATSLTLRVFWRAVANLGGFLARKSDGEPGWQTLWRGWMRLLDLTWCPPAPSP</sequence>
<feature type="domain" description="Transposase Tn5-like N-terminal" evidence="2">
    <location>
        <begin position="9"/>
        <end position="66"/>
    </location>
</feature>
<reference evidence="3 6" key="1">
    <citation type="submission" date="2018-11" db="EMBL/GenBank/DDBJ databases">
        <title>Deinococcus shelandsis sp. nov., isolated from South Shetland Islands soil of Antarctica.</title>
        <authorList>
            <person name="Tian J."/>
        </authorList>
    </citation>
    <scope>NUCLEOTIDE SEQUENCE [LARGE SCALE GENOMIC DNA]</scope>
    <source>
        <strain evidence="3 6">S14-83T</strain>
        <plasmid evidence="5 6">unnamed3</plasmid>
    </source>
</reference>
<keyword evidence="6" id="KW-1185">Reference proteome</keyword>
<dbReference type="PANTHER" id="PTHR37319">
    <property type="entry name" value="TRANSPOSASE"/>
    <property type="match status" value="1"/>
</dbReference>
<geneLocation type="plasmid" evidence="5 6">
    <name>unnamed3</name>
</geneLocation>
<dbReference type="Gene3D" id="1.10.740.10">
    <property type="entry name" value="Transferase Inhibitor Protein From Tn5, Chain"/>
    <property type="match status" value="1"/>
</dbReference>
<dbReference type="InterPro" id="IPR014735">
    <property type="entry name" value="Transposase_Tn5-like_N"/>
</dbReference>
<evidence type="ECO:0000313" key="6">
    <source>
        <dbReference type="Proteomes" id="UP000276417"/>
    </source>
</evidence>
<dbReference type="InterPro" id="IPR054836">
    <property type="entry name" value="Tn5_transposase"/>
</dbReference>
<dbReference type="Gene3D" id="3.90.350.10">
    <property type="entry name" value="Transposase Inhibitor Protein From Tn5, Chain A, domain 1"/>
    <property type="match status" value="1"/>
</dbReference>
<dbReference type="PANTHER" id="PTHR37319:SF1">
    <property type="entry name" value="TRANSPOSASE TN5 DIMERISATION DOMAIN-CONTAINING PROTEIN"/>
    <property type="match status" value="1"/>
</dbReference>
<dbReference type="EMBL" id="CP034184">
    <property type="protein sequence ID" value="AZI44024.1"/>
    <property type="molecule type" value="Genomic_DNA"/>
</dbReference>
<dbReference type="Gene3D" id="1.10.246.40">
    <property type="entry name" value="Tn5 transposase, domain 1"/>
    <property type="match status" value="1"/>
</dbReference>
<accession>A0A3G8YN33</accession>
<dbReference type="Pfam" id="PF14706">
    <property type="entry name" value="Tnp_DNA_bind"/>
    <property type="match status" value="1"/>
</dbReference>
<dbReference type="InterPro" id="IPR002559">
    <property type="entry name" value="Transposase_11"/>
</dbReference>
<evidence type="ECO:0000313" key="4">
    <source>
        <dbReference type="EMBL" id="AZI44198.1"/>
    </source>
</evidence>
<dbReference type="KEGG" id="dph:EHF33_14955"/>
<dbReference type="InterPro" id="IPR047768">
    <property type="entry name" value="Tn5p-like"/>
</dbReference>
<dbReference type="EMBL" id="CP034184">
    <property type="protein sequence ID" value="AZI44198.1"/>
    <property type="molecule type" value="Genomic_DNA"/>
</dbReference>
<dbReference type="InterPro" id="IPR012337">
    <property type="entry name" value="RNaseH-like_sf"/>
</dbReference>
<dbReference type="EMBL" id="CP034187">
    <property type="protein sequence ID" value="AZI45223.1"/>
    <property type="molecule type" value="Genomic_DNA"/>
</dbReference>
<keyword evidence="5" id="KW-0614">Plasmid</keyword>
<dbReference type="SUPFAM" id="SSF53098">
    <property type="entry name" value="Ribonuclease H-like"/>
    <property type="match status" value="1"/>
</dbReference>